<dbReference type="PROSITE" id="PS50885">
    <property type="entry name" value="HAMP"/>
    <property type="match status" value="1"/>
</dbReference>
<evidence type="ECO:0000256" key="9">
    <source>
        <dbReference type="ARBA" id="ARBA00023224"/>
    </source>
</evidence>
<proteinExistence type="inferred from homology"/>
<comment type="subcellular location">
    <subcellularLocation>
        <location evidence="1">Cell inner membrane</location>
        <topology evidence="1">Multi-pass membrane protein</topology>
    </subcellularLocation>
</comment>
<feature type="domain" description="Methyl-accepting transducer" evidence="12">
    <location>
        <begin position="306"/>
        <end position="535"/>
    </location>
</feature>
<dbReference type="PANTHER" id="PTHR43531">
    <property type="entry name" value="PROTEIN ICFG"/>
    <property type="match status" value="1"/>
</dbReference>
<dbReference type="Proteomes" id="UP000038204">
    <property type="component" value="Unassembled WGS sequence"/>
</dbReference>
<evidence type="ECO:0000259" key="14">
    <source>
        <dbReference type="PROSITE" id="PS50885"/>
    </source>
</evidence>
<dbReference type="SMART" id="SM00283">
    <property type="entry name" value="MA"/>
    <property type="match status" value="1"/>
</dbReference>
<dbReference type="GO" id="GO:0007165">
    <property type="term" value="P:signal transduction"/>
    <property type="evidence" value="ECO:0007669"/>
    <property type="project" value="UniProtKB-KW"/>
</dbReference>
<dbReference type="CDD" id="cd11386">
    <property type="entry name" value="MCP_signal"/>
    <property type="match status" value="1"/>
</dbReference>
<dbReference type="SUPFAM" id="SSF58104">
    <property type="entry name" value="Methyl-accepting chemotaxis protein (MCP) signaling domain"/>
    <property type="match status" value="1"/>
</dbReference>
<dbReference type="GO" id="GO:0052131">
    <property type="term" value="P:positive aerotaxis"/>
    <property type="evidence" value="ECO:0007669"/>
    <property type="project" value="UniProtKB-ARBA"/>
</dbReference>
<dbReference type="FunFam" id="1.10.287.950:FF:000001">
    <property type="entry name" value="Methyl-accepting chemotaxis sensory transducer"/>
    <property type="match status" value="1"/>
</dbReference>
<dbReference type="EMBL" id="CQBK01000050">
    <property type="protein sequence ID" value="CNI69703.1"/>
    <property type="molecule type" value="Genomic_DNA"/>
</dbReference>
<dbReference type="Pfam" id="PF00672">
    <property type="entry name" value="HAMP"/>
    <property type="match status" value="1"/>
</dbReference>
<evidence type="ECO:0000256" key="2">
    <source>
        <dbReference type="ARBA" id="ARBA00022475"/>
    </source>
</evidence>
<dbReference type="InterPro" id="IPR051310">
    <property type="entry name" value="MCP_chemotaxis"/>
</dbReference>
<comment type="similarity">
    <text evidence="10">Belongs to the methyl-accepting chemotaxis (MCP) protein family.</text>
</comment>
<keyword evidence="8" id="KW-0472">Membrane</keyword>
<dbReference type="PANTHER" id="PTHR43531:SF7">
    <property type="entry name" value="AEROTAXIS RECEPTOR"/>
    <property type="match status" value="1"/>
</dbReference>
<evidence type="ECO:0000259" key="13">
    <source>
        <dbReference type="PROSITE" id="PS50112"/>
    </source>
</evidence>
<evidence type="ECO:0000256" key="3">
    <source>
        <dbReference type="ARBA" id="ARBA00022481"/>
    </source>
</evidence>
<dbReference type="InterPro" id="IPR004089">
    <property type="entry name" value="MCPsignal_dom"/>
</dbReference>
<keyword evidence="4" id="KW-0145">Chemotaxis</keyword>
<keyword evidence="6" id="KW-0812">Transmembrane</keyword>
<gene>
    <name evidence="15" type="primary">aer</name>
    <name evidence="15" type="ORF">ERS008667_04110</name>
</gene>
<keyword evidence="5" id="KW-0997">Cell inner membrane</keyword>
<evidence type="ECO:0000256" key="8">
    <source>
        <dbReference type="ARBA" id="ARBA00023136"/>
    </source>
</evidence>
<dbReference type="InterPro" id="IPR000014">
    <property type="entry name" value="PAS"/>
</dbReference>
<evidence type="ECO:0000256" key="10">
    <source>
        <dbReference type="ARBA" id="ARBA00029447"/>
    </source>
</evidence>
<dbReference type="CDD" id="cd00130">
    <property type="entry name" value="PAS"/>
    <property type="match status" value="1"/>
</dbReference>
<dbReference type="InterPro" id="IPR004090">
    <property type="entry name" value="Chemotax_Me-accpt_rcpt"/>
</dbReference>
<name>A0A0T9RL57_9GAMM</name>
<dbReference type="InterPro" id="IPR035965">
    <property type="entry name" value="PAS-like_dom_sf"/>
</dbReference>
<reference evidence="15 16" key="1">
    <citation type="submission" date="2015-03" db="EMBL/GenBank/DDBJ databases">
        <authorList>
            <person name="Murphy D."/>
        </authorList>
    </citation>
    <scope>NUCLEOTIDE SEQUENCE [LARGE SCALE GENOMIC DNA]</scope>
    <source>
        <strain evidence="15 16">Y233</strain>
    </source>
</reference>
<keyword evidence="3" id="KW-0488">Methylation</keyword>
<dbReference type="AlphaFoldDB" id="A0A0T9RL57"/>
<keyword evidence="7" id="KW-1133">Transmembrane helix</keyword>
<feature type="domain" description="HAMP" evidence="14">
    <location>
        <begin position="249"/>
        <end position="301"/>
    </location>
</feature>
<dbReference type="SMART" id="SM00086">
    <property type="entry name" value="PAC"/>
    <property type="match status" value="1"/>
</dbReference>
<evidence type="ECO:0000256" key="11">
    <source>
        <dbReference type="PROSITE-ProRule" id="PRU00284"/>
    </source>
</evidence>
<dbReference type="InterPro" id="IPR003660">
    <property type="entry name" value="HAMP_dom"/>
</dbReference>
<evidence type="ECO:0000256" key="7">
    <source>
        <dbReference type="ARBA" id="ARBA00022989"/>
    </source>
</evidence>
<keyword evidence="9 11" id="KW-0807">Transducer</keyword>
<keyword evidence="2" id="KW-1003">Cell membrane</keyword>
<dbReference type="GO" id="GO:0004888">
    <property type="term" value="F:transmembrane signaling receptor activity"/>
    <property type="evidence" value="ECO:0007669"/>
    <property type="project" value="InterPro"/>
</dbReference>
<dbReference type="Pfam" id="PF00015">
    <property type="entry name" value="MCPsignal"/>
    <property type="match status" value="1"/>
</dbReference>
<evidence type="ECO:0000259" key="12">
    <source>
        <dbReference type="PROSITE" id="PS50111"/>
    </source>
</evidence>
<organism evidence="15 16">
    <name type="scientific">Yersinia similis</name>
    <dbReference type="NCBI Taxonomy" id="367190"/>
    <lineage>
        <taxon>Bacteria</taxon>
        <taxon>Pseudomonadati</taxon>
        <taxon>Pseudomonadota</taxon>
        <taxon>Gammaproteobacteria</taxon>
        <taxon>Enterobacterales</taxon>
        <taxon>Yersiniaceae</taxon>
        <taxon>Yersinia</taxon>
    </lineage>
</organism>
<dbReference type="FunFam" id="3.30.450.20:FF:000046">
    <property type="entry name" value="Aerotaxis sensor receptor"/>
    <property type="match status" value="1"/>
</dbReference>
<dbReference type="SUPFAM" id="SSF55785">
    <property type="entry name" value="PYP-like sensor domain (PAS domain)"/>
    <property type="match status" value="1"/>
</dbReference>
<evidence type="ECO:0000313" key="15">
    <source>
        <dbReference type="EMBL" id="CNI69703.1"/>
    </source>
</evidence>
<evidence type="ECO:0000256" key="4">
    <source>
        <dbReference type="ARBA" id="ARBA00022500"/>
    </source>
</evidence>
<evidence type="ECO:0000313" key="16">
    <source>
        <dbReference type="Proteomes" id="UP000038204"/>
    </source>
</evidence>
<dbReference type="Gene3D" id="1.10.287.950">
    <property type="entry name" value="Methyl-accepting chemotaxis protein"/>
    <property type="match status" value="1"/>
</dbReference>
<dbReference type="Gene3D" id="3.30.450.20">
    <property type="entry name" value="PAS domain"/>
    <property type="match status" value="1"/>
</dbReference>
<protein>
    <submittedName>
        <fullName evidence="15">Methyl-accepting chemotaxis protein</fullName>
    </submittedName>
</protein>
<dbReference type="InterPro" id="IPR001610">
    <property type="entry name" value="PAC"/>
</dbReference>
<dbReference type="Pfam" id="PF08447">
    <property type="entry name" value="PAS_3"/>
    <property type="match status" value="1"/>
</dbReference>
<dbReference type="GO" id="GO:0005886">
    <property type="term" value="C:plasma membrane"/>
    <property type="evidence" value="ECO:0007669"/>
    <property type="project" value="UniProtKB-SubCell"/>
</dbReference>
<dbReference type="PRINTS" id="PR00260">
    <property type="entry name" value="CHEMTRNSDUCR"/>
</dbReference>
<dbReference type="PROSITE" id="PS50111">
    <property type="entry name" value="CHEMOTAXIS_TRANSDUC_2"/>
    <property type="match status" value="1"/>
</dbReference>
<evidence type="ECO:0000256" key="5">
    <source>
        <dbReference type="ARBA" id="ARBA00022519"/>
    </source>
</evidence>
<dbReference type="NCBIfam" id="TIGR00229">
    <property type="entry name" value="sensory_box"/>
    <property type="match status" value="1"/>
</dbReference>
<sequence length="559" mass="61653">MDGLSNERSQRTCNLKYDGYIYYQGSPPFTEVNMRVNKPVSRQEYPIERDITLQSTTDIHGNMAYANAAFVHASGFEYQELLGQPHNVVRHPDMPPAAFADMWQTLNAGLSWSSLVKNRRKNGDYYWVRANATPLRHNGRLTGYISVRIAPTREEVKQAEALYTDFNTGKAKRRNIALYRGLIVRTGWLSPLSLFQTLPLRWRLRCALLSSAIIPTIAASLMEVADQPLLILGSVALTWSILASLWLERQVARPIAAILQQAQDVSSGEAGDYVQLNRVDEIGYLMRSVNQLGLNLRSLTDDVSGQVDGINTASNEIAAGNRELKVRTEQATDNLQHIVSATEQLAATVQNSANSANETTSLAEMSSHAAEQGSELMHQVIETMGTINDSSHRIVDIISVIEGIAFQTNILALNAAVEAARAGEQGRGFAVVASEVRHLAQRSSTAAKEIKHLIETSVERVRDGSTLVQRAGSTMDNIVKQASQVSTLISEISTSTHEQTQALGQIRQSISRLDQMTYQNAAMVEQYAGAAEELAHRTLRLTAAVRIYRPVNNVGKLRD</sequence>
<evidence type="ECO:0000256" key="1">
    <source>
        <dbReference type="ARBA" id="ARBA00004429"/>
    </source>
</evidence>
<dbReference type="InterPro" id="IPR013655">
    <property type="entry name" value="PAS_fold_3"/>
</dbReference>
<evidence type="ECO:0000256" key="6">
    <source>
        <dbReference type="ARBA" id="ARBA00022692"/>
    </source>
</evidence>
<feature type="domain" description="PAS" evidence="13">
    <location>
        <begin position="58"/>
        <end position="93"/>
    </location>
</feature>
<accession>A0A0T9RL57</accession>
<dbReference type="PROSITE" id="PS50112">
    <property type="entry name" value="PAS"/>
    <property type="match status" value="1"/>
</dbReference>